<accession>A0A9P8PKE5</accession>
<dbReference type="GO" id="GO:0061928">
    <property type="term" value="F:glutathione specific gamma-glutamylcyclotransferase activity"/>
    <property type="evidence" value="ECO:0007669"/>
    <property type="project" value="UniProtKB-EC"/>
</dbReference>
<proteinExistence type="predicted"/>
<name>A0A9P8PKE5_9ASCO</name>
<dbReference type="CDD" id="cd06661">
    <property type="entry name" value="GGCT_like"/>
    <property type="match status" value="1"/>
</dbReference>
<evidence type="ECO:0000256" key="1">
    <source>
        <dbReference type="ARBA" id="ARBA00012344"/>
    </source>
</evidence>
<dbReference type="InterPro" id="IPR013024">
    <property type="entry name" value="GGCT-like"/>
</dbReference>
<dbReference type="EMBL" id="JAEUBF010000949">
    <property type="protein sequence ID" value="KAH3673646.1"/>
    <property type="molecule type" value="Genomic_DNA"/>
</dbReference>
<protein>
    <recommendedName>
        <fullName evidence="1">glutathione-specific gamma-glutamylcyclotransferase</fullName>
        <ecNumber evidence="1">4.3.2.7</ecNumber>
    </recommendedName>
</protein>
<dbReference type="PANTHER" id="PTHR12192">
    <property type="entry name" value="CATION TRANSPORT PROTEIN CHAC-RELATED"/>
    <property type="match status" value="1"/>
</dbReference>
<organism evidence="3 4">
    <name type="scientific">Wickerhamomyces mucosus</name>
    <dbReference type="NCBI Taxonomy" id="1378264"/>
    <lineage>
        <taxon>Eukaryota</taxon>
        <taxon>Fungi</taxon>
        <taxon>Dikarya</taxon>
        <taxon>Ascomycota</taxon>
        <taxon>Saccharomycotina</taxon>
        <taxon>Saccharomycetes</taxon>
        <taxon>Phaffomycetales</taxon>
        <taxon>Wickerhamomycetaceae</taxon>
        <taxon>Wickerhamomyces</taxon>
    </lineage>
</organism>
<dbReference type="PANTHER" id="PTHR12192:SF2">
    <property type="entry name" value="GLUTATHIONE-SPECIFIC GAMMA-GLUTAMYLCYCLOTRANSFERASE 2"/>
    <property type="match status" value="1"/>
</dbReference>
<keyword evidence="2" id="KW-0456">Lyase</keyword>
<dbReference type="InterPro" id="IPR006840">
    <property type="entry name" value="ChaC"/>
</dbReference>
<comment type="caution">
    <text evidence="3">The sequence shown here is derived from an EMBL/GenBank/DDBJ whole genome shotgun (WGS) entry which is preliminary data.</text>
</comment>
<dbReference type="Proteomes" id="UP000769528">
    <property type="component" value="Unassembled WGS sequence"/>
</dbReference>
<keyword evidence="4" id="KW-1185">Reference proteome</keyword>
<dbReference type="GO" id="GO:0006751">
    <property type="term" value="P:glutathione catabolic process"/>
    <property type="evidence" value="ECO:0007669"/>
    <property type="project" value="InterPro"/>
</dbReference>
<sequence>MTVEDKPLWVLGYGSLIFKPPPHAKFRIPGIIYNYARRFWQSSSDHRGCVETGLGRVVTLIPYEDIIKHKDIKEDVKYFNNLADDFKENDLKLWGCAYYIPSEHAQKVRDYLDIREQDGYTIHEIPFELHIDEKEHQFDNEFQKSIDSLPRDPKSGKHVLISTVYIGTLDNASFIGPEKLEKTAEIISHAKGASGPNFEYLEKLHHTLRDLDDEEEDKYLSQLLDKVVEIRNNK</sequence>
<dbReference type="EC" id="4.3.2.7" evidence="1"/>
<evidence type="ECO:0000313" key="4">
    <source>
        <dbReference type="Proteomes" id="UP000769528"/>
    </source>
</evidence>
<reference evidence="3" key="2">
    <citation type="submission" date="2021-01" db="EMBL/GenBank/DDBJ databases">
        <authorList>
            <person name="Schikora-Tamarit M.A."/>
        </authorList>
    </citation>
    <scope>NUCLEOTIDE SEQUENCE</scope>
    <source>
        <strain evidence="3">CBS6341</strain>
    </source>
</reference>
<evidence type="ECO:0000313" key="3">
    <source>
        <dbReference type="EMBL" id="KAH3673646.1"/>
    </source>
</evidence>
<dbReference type="AlphaFoldDB" id="A0A9P8PKE5"/>
<gene>
    <name evidence="3" type="ORF">WICMUC_003549</name>
</gene>
<dbReference type="OrthoDB" id="1933483at2759"/>
<dbReference type="GO" id="GO:0005737">
    <property type="term" value="C:cytoplasm"/>
    <property type="evidence" value="ECO:0007669"/>
    <property type="project" value="TreeGrafter"/>
</dbReference>
<reference evidence="3" key="1">
    <citation type="journal article" date="2021" name="Open Biol.">
        <title>Shared evolutionary footprints suggest mitochondrial oxidative damage underlies multiple complex I losses in fungi.</title>
        <authorList>
            <person name="Schikora-Tamarit M.A."/>
            <person name="Marcet-Houben M."/>
            <person name="Nosek J."/>
            <person name="Gabaldon T."/>
        </authorList>
    </citation>
    <scope>NUCLEOTIDE SEQUENCE</scope>
    <source>
        <strain evidence="3">CBS6341</strain>
    </source>
</reference>
<evidence type="ECO:0000256" key="2">
    <source>
        <dbReference type="ARBA" id="ARBA00023239"/>
    </source>
</evidence>
<dbReference type="Pfam" id="PF04752">
    <property type="entry name" value="ChaC"/>
    <property type="match status" value="1"/>
</dbReference>